<keyword evidence="3" id="KW-0274">FAD</keyword>
<dbReference type="GO" id="GO:0050660">
    <property type="term" value="F:flavin adenine dinucleotide binding"/>
    <property type="evidence" value="ECO:0007669"/>
    <property type="project" value="InterPro"/>
</dbReference>
<keyword evidence="2" id="KW-0813">Transport</keyword>
<dbReference type="Pfam" id="PF00766">
    <property type="entry name" value="ETF_alpha"/>
    <property type="match status" value="1"/>
</dbReference>
<dbReference type="RefSeq" id="WP_075276268.1">
    <property type="nucleotide sequence ID" value="NZ_CP016908.1"/>
</dbReference>
<dbReference type="Pfam" id="PF01012">
    <property type="entry name" value="ETF"/>
    <property type="match status" value="1"/>
</dbReference>
<dbReference type="SUPFAM" id="SSF52402">
    <property type="entry name" value="Adenine nucleotide alpha hydrolases-like"/>
    <property type="match status" value="1"/>
</dbReference>
<dbReference type="CDD" id="cd01715">
    <property type="entry name" value="ETF_alpha"/>
    <property type="match status" value="1"/>
</dbReference>
<dbReference type="STRING" id="1882918.BCY86_02200"/>
<dbReference type="AlphaFoldDB" id="A0A1L6MVQ0"/>
<proteinExistence type="inferred from homology"/>
<dbReference type="SUPFAM" id="SSF52467">
    <property type="entry name" value="DHS-like NAD/FAD-binding domain"/>
    <property type="match status" value="1"/>
</dbReference>
<keyword evidence="6" id="KW-1185">Reference proteome</keyword>
<comment type="similarity">
    <text evidence="1">Belongs to the ETF alpha-subunit/FixB family.</text>
</comment>
<feature type="binding site" evidence="3">
    <location>
        <position position="290"/>
    </location>
    <ligand>
        <name>FAD</name>
        <dbReference type="ChEBI" id="CHEBI:57692"/>
    </ligand>
</feature>
<dbReference type="GO" id="GO:0009055">
    <property type="term" value="F:electron transfer activity"/>
    <property type="evidence" value="ECO:0007669"/>
    <property type="project" value="InterPro"/>
</dbReference>
<reference evidence="5 6" key="1">
    <citation type="submission" date="2016-08" db="EMBL/GenBank/DDBJ databases">
        <title>Identification and validation of antigenic proteins from Pajaroellobacter abortibovis using de-novo genome sequence assembly and reverse vaccinology.</title>
        <authorList>
            <person name="Welly B.T."/>
            <person name="Miller M.R."/>
            <person name="Stott J.L."/>
            <person name="Blanchard M.T."/>
            <person name="Islas-Trejo A.D."/>
            <person name="O'Rourke S.M."/>
            <person name="Young A.E."/>
            <person name="Medrano J.F."/>
            <person name="Van Eenennaam A.L."/>
        </authorList>
    </citation>
    <scope>NUCLEOTIDE SEQUENCE [LARGE SCALE GENOMIC DNA]</scope>
    <source>
        <strain evidence="5 6">BTF92-0548A/99-0131</strain>
    </source>
</reference>
<evidence type="ECO:0000313" key="5">
    <source>
        <dbReference type="EMBL" id="APR99620.1"/>
    </source>
</evidence>
<keyword evidence="3" id="KW-0285">Flavoprotein</keyword>
<organism evidence="5 6">
    <name type="scientific">Pajaroellobacter abortibovis</name>
    <dbReference type="NCBI Taxonomy" id="1882918"/>
    <lineage>
        <taxon>Bacteria</taxon>
        <taxon>Pseudomonadati</taxon>
        <taxon>Myxococcota</taxon>
        <taxon>Polyangia</taxon>
        <taxon>Polyangiales</taxon>
        <taxon>Polyangiaceae</taxon>
    </lineage>
</organism>
<evidence type="ECO:0000256" key="1">
    <source>
        <dbReference type="ARBA" id="ARBA00005817"/>
    </source>
</evidence>
<dbReference type="Gene3D" id="3.40.50.620">
    <property type="entry name" value="HUPs"/>
    <property type="match status" value="1"/>
</dbReference>
<dbReference type="InterPro" id="IPR033947">
    <property type="entry name" value="ETF_alpha_N"/>
</dbReference>
<dbReference type="InterPro" id="IPR029035">
    <property type="entry name" value="DHS-like_NAD/FAD-binding_dom"/>
</dbReference>
<evidence type="ECO:0000256" key="2">
    <source>
        <dbReference type="ARBA" id="ARBA00022982"/>
    </source>
</evidence>
<feature type="domain" description="Electron transfer flavoprotein alpha/beta-subunit N-terminal" evidence="4">
    <location>
        <begin position="5"/>
        <end position="190"/>
    </location>
</feature>
<evidence type="ECO:0000256" key="3">
    <source>
        <dbReference type="PIRSR" id="PIRSR000089-1"/>
    </source>
</evidence>
<dbReference type="SMART" id="SM00893">
    <property type="entry name" value="ETF"/>
    <property type="match status" value="1"/>
</dbReference>
<dbReference type="EMBL" id="CP016908">
    <property type="protein sequence ID" value="APR99620.1"/>
    <property type="molecule type" value="Genomic_DNA"/>
</dbReference>
<gene>
    <name evidence="5" type="ORF">BCY86_02200</name>
</gene>
<protein>
    <recommendedName>
        <fullName evidence="4">Electron transfer flavoprotein alpha/beta-subunit N-terminal domain-containing protein</fullName>
    </recommendedName>
</protein>
<feature type="binding site" evidence="3">
    <location>
        <begin position="269"/>
        <end position="276"/>
    </location>
    <ligand>
        <name>FAD</name>
        <dbReference type="ChEBI" id="CHEBI:57692"/>
    </ligand>
</feature>
<dbReference type="PIRSF" id="PIRSF000089">
    <property type="entry name" value="Electra_flavoP_a"/>
    <property type="match status" value="1"/>
</dbReference>
<evidence type="ECO:0000313" key="6">
    <source>
        <dbReference type="Proteomes" id="UP000185544"/>
    </source>
</evidence>
<evidence type="ECO:0000259" key="4">
    <source>
        <dbReference type="SMART" id="SM00893"/>
    </source>
</evidence>
<dbReference type="PANTHER" id="PTHR43153:SF1">
    <property type="entry name" value="ELECTRON TRANSFER FLAVOPROTEIN SUBUNIT ALPHA, MITOCHONDRIAL"/>
    <property type="match status" value="1"/>
</dbReference>
<sequence length="326" mass="34304">MKKHILVIADWLHQKLQRSTLSAIAFAQQLLQRGGSFSIVVVGKGATTAASEVAHFGAEAVLIVDTPSLSYPLCEHIAPTLASIAQTKSFEVVVVASTSFGKEIAPRLAAILQAGYASDIHAVSLQENKLAYKRALLAGNAYGTCSIETPIHVVSIRQGEFPIAEPIPSSSPIEFIPLLPSDEAALRTEFLSLSSEQSRATNLGDARIIVAGGRPLKERFIELLSPLAEALGATLGATRPPCEGGHAPPELQIGQTGRSISPLLYLAIGISGALQHTAGIKNARVIVAINQDASAPIFNIADYGLVADLFVAVPELVNALKAIQNT</sequence>
<dbReference type="PANTHER" id="PTHR43153">
    <property type="entry name" value="ELECTRON TRANSFER FLAVOPROTEIN ALPHA"/>
    <property type="match status" value="1"/>
</dbReference>
<dbReference type="InterPro" id="IPR001308">
    <property type="entry name" value="ETF_a/FixB"/>
</dbReference>
<accession>A0A1L6MVQ0</accession>
<name>A0A1L6MVQ0_9BACT</name>
<dbReference type="InterPro" id="IPR014730">
    <property type="entry name" value="ETF_a/b_N"/>
</dbReference>
<comment type="cofactor">
    <cofactor evidence="3">
        <name>FAD</name>
        <dbReference type="ChEBI" id="CHEBI:57692"/>
    </cofactor>
    <text evidence="3">Binds 1 FAD per dimer.</text>
</comment>
<feature type="binding site" evidence="3">
    <location>
        <position position="214"/>
    </location>
    <ligand>
        <name>FAD</name>
        <dbReference type="ChEBI" id="CHEBI:57692"/>
    </ligand>
</feature>
<feature type="binding site" evidence="3">
    <location>
        <begin position="238"/>
        <end position="239"/>
    </location>
    <ligand>
        <name>FAD</name>
        <dbReference type="ChEBI" id="CHEBI:57692"/>
    </ligand>
</feature>
<dbReference type="Proteomes" id="UP000185544">
    <property type="component" value="Chromosome"/>
</dbReference>
<dbReference type="KEGG" id="pabo:BCY86_02200"/>
<dbReference type="InterPro" id="IPR014729">
    <property type="entry name" value="Rossmann-like_a/b/a_fold"/>
</dbReference>
<dbReference type="InterPro" id="IPR014731">
    <property type="entry name" value="ETF_asu_C"/>
</dbReference>
<dbReference type="GO" id="GO:0033539">
    <property type="term" value="P:fatty acid beta-oxidation using acyl-CoA dehydrogenase"/>
    <property type="evidence" value="ECO:0007669"/>
    <property type="project" value="TreeGrafter"/>
</dbReference>
<feature type="binding site" evidence="3">
    <location>
        <begin position="252"/>
        <end position="256"/>
    </location>
    <ligand>
        <name>FAD</name>
        <dbReference type="ChEBI" id="CHEBI:57692"/>
    </ligand>
</feature>
<keyword evidence="2" id="KW-0249">Electron transport</keyword>
<dbReference type="Gene3D" id="3.40.50.1220">
    <property type="entry name" value="TPP-binding domain"/>
    <property type="match status" value="1"/>
</dbReference>
<dbReference type="OrthoDB" id="9770286at2"/>